<dbReference type="EMBL" id="CP022433">
    <property type="protein sequence ID" value="ASN24177.1"/>
    <property type="molecule type" value="Genomic_DNA"/>
</dbReference>
<dbReference type="Pfam" id="PF01370">
    <property type="entry name" value="Epimerase"/>
    <property type="match status" value="1"/>
</dbReference>
<dbReference type="InterPro" id="IPR050177">
    <property type="entry name" value="Lipid_A_modif_metabolic_enz"/>
</dbReference>
<feature type="domain" description="NAD-dependent epimerase/dehydratase" evidence="1">
    <location>
        <begin position="4"/>
        <end position="210"/>
    </location>
</feature>
<dbReference type="PANTHER" id="PTHR43245">
    <property type="entry name" value="BIFUNCTIONAL POLYMYXIN RESISTANCE PROTEIN ARNA"/>
    <property type="match status" value="1"/>
</dbReference>
<dbReference type="STRING" id="1355015.LK06_008040"/>
<evidence type="ECO:0000313" key="2">
    <source>
        <dbReference type="EMBL" id="ASN24177.1"/>
    </source>
</evidence>
<protein>
    <submittedName>
        <fullName evidence="2">Reductase</fullName>
    </submittedName>
</protein>
<organism evidence="2 3">
    <name type="scientific">Streptomyces pluripotens</name>
    <dbReference type="NCBI Taxonomy" id="1355015"/>
    <lineage>
        <taxon>Bacteria</taxon>
        <taxon>Bacillati</taxon>
        <taxon>Actinomycetota</taxon>
        <taxon>Actinomycetes</taxon>
        <taxon>Kitasatosporales</taxon>
        <taxon>Streptomycetaceae</taxon>
        <taxon>Streptomyces</taxon>
    </lineage>
</organism>
<reference evidence="2 3" key="1">
    <citation type="submission" date="2017-07" db="EMBL/GenBank/DDBJ databases">
        <title>Genome sequence of Streptomyces pluripotens MUSC 137T.</title>
        <authorList>
            <person name="Ser H.-L."/>
            <person name="Lee L.-H."/>
        </authorList>
    </citation>
    <scope>NUCLEOTIDE SEQUENCE [LARGE SCALE GENOMIC DNA]</scope>
    <source>
        <strain evidence="2 3">MUSC 137</strain>
    </source>
</reference>
<dbReference type="AlphaFoldDB" id="A0A221NW31"/>
<proteinExistence type="predicted"/>
<name>A0A221NW31_9ACTN</name>
<gene>
    <name evidence="2" type="ORF">LK07_09140</name>
</gene>
<dbReference type="OrthoDB" id="7941246at2"/>
<dbReference type="InterPro" id="IPR001509">
    <property type="entry name" value="Epimerase_deHydtase"/>
</dbReference>
<dbReference type="InterPro" id="IPR036291">
    <property type="entry name" value="NAD(P)-bd_dom_sf"/>
</dbReference>
<dbReference type="Proteomes" id="UP000031501">
    <property type="component" value="Chromosome"/>
</dbReference>
<dbReference type="PANTHER" id="PTHR43245:SF13">
    <property type="entry name" value="UDP-D-APIOSE_UDP-D-XYLOSE SYNTHASE 2"/>
    <property type="match status" value="1"/>
</dbReference>
<dbReference type="SUPFAM" id="SSF51735">
    <property type="entry name" value="NAD(P)-binding Rossmann-fold domains"/>
    <property type="match status" value="1"/>
</dbReference>
<accession>A0A221NW31</accession>
<keyword evidence="3" id="KW-1185">Reference proteome</keyword>
<dbReference type="RefSeq" id="WP_086083203.1">
    <property type="nucleotide sequence ID" value="NZ_CP021080.1"/>
</dbReference>
<dbReference type="Gene3D" id="3.40.50.720">
    <property type="entry name" value="NAD(P)-binding Rossmann-like Domain"/>
    <property type="match status" value="1"/>
</dbReference>
<evidence type="ECO:0000313" key="3">
    <source>
        <dbReference type="Proteomes" id="UP000031501"/>
    </source>
</evidence>
<sequence length="351" mass="37154">MRLLVLGGTEFVGRTVVEAALARGWEVTVFHRGRHRPPPGVRSLHGDRTAPDGLAALAADGGTWDAVVDTWSAAPRAVLDAARLLCGRAGRYAYLSSRSVYAWPRPPAGGDVEDGALVDGAAADAGPTDYPRDKRGGERAAVEAFGAQNSLLVRAGLILGPYENIGRLPWWLSRMARGGPVLAPGPRSLALQFIDARDLAAWLLGAVEQNLSGPYDLVGPPGHTTMGDLLEACVRVTGSGAELRWTEPAVLAEAGIEPWTQLPVWVPPDSETYDALHRADVTRALATGLVCRPAAETVADTWRWLTEIGGSAPQRPDRAAVGLDPEVEAKVLAGPRWGVAGTTPRERASGE</sequence>
<evidence type="ECO:0000259" key="1">
    <source>
        <dbReference type="Pfam" id="PF01370"/>
    </source>
</evidence>